<proteinExistence type="predicted"/>
<sequence length="187" mass="20054">MSSHFAAIAYTPGVRAAQRRFGGAEAPKPPGDVQAHLSARERAFIAARDSFFLATVGEGGWPHVQHRGGAPGFLRVLDDSTLAFADLGGNRQFVSTGNLAGNPRAALILLDYPQRRRLKLMAEIEVLAADEAPPALLAAVEMPKTPPTERVMLLHVAAFDWNCSRFITPRYTEAELAALGVALPASL</sequence>
<dbReference type="InterPro" id="IPR011576">
    <property type="entry name" value="Pyridox_Oxase_N"/>
</dbReference>
<dbReference type="PANTHER" id="PTHR42815">
    <property type="entry name" value="FAD-BINDING, PUTATIVE (AFU_ORTHOLOGUE AFUA_6G07600)-RELATED"/>
    <property type="match status" value="1"/>
</dbReference>
<protein>
    <submittedName>
        <fullName evidence="2">Pyridoxamine 5'-phosphate oxidase family protein</fullName>
        <ecNumber evidence="2">1.-.-.-</ecNumber>
        <ecNumber evidence="2">1.4.3.5</ecNumber>
    </submittedName>
</protein>
<keyword evidence="2" id="KW-0560">Oxidoreductase</keyword>
<reference evidence="2 3" key="1">
    <citation type="submission" date="2023-11" db="EMBL/GenBank/DDBJ databases">
        <title>Draft genome of Azohydromonas lata strain H1 (DSM1123), a polyhydroxyalkanoate producer.</title>
        <authorList>
            <person name="Traversa D."/>
            <person name="D'Addabbo P."/>
            <person name="Pazzani C."/>
            <person name="Manzari C."/>
            <person name="Chiara M."/>
            <person name="Scrascia M."/>
        </authorList>
    </citation>
    <scope>NUCLEOTIDE SEQUENCE [LARGE SCALE GENOMIC DNA]</scope>
    <source>
        <strain evidence="2 3">H1</strain>
    </source>
</reference>
<dbReference type="SUPFAM" id="SSF50475">
    <property type="entry name" value="FMN-binding split barrel"/>
    <property type="match status" value="1"/>
</dbReference>
<dbReference type="Pfam" id="PF01243">
    <property type="entry name" value="PNPOx_N"/>
    <property type="match status" value="1"/>
</dbReference>
<dbReference type="EMBL" id="JAXOJX010000015">
    <property type="protein sequence ID" value="MDZ5457230.1"/>
    <property type="molecule type" value="Genomic_DNA"/>
</dbReference>
<comment type="caution">
    <text evidence="2">The sequence shown here is derived from an EMBL/GenBank/DDBJ whole genome shotgun (WGS) entry which is preliminary data.</text>
</comment>
<accession>A0ABU5IEZ7</accession>
<organism evidence="2 3">
    <name type="scientific">Azohydromonas lata</name>
    <dbReference type="NCBI Taxonomy" id="45677"/>
    <lineage>
        <taxon>Bacteria</taxon>
        <taxon>Pseudomonadati</taxon>
        <taxon>Pseudomonadota</taxon>
        <taxon>Betaproteobacteria</taxon>
        <taxon>Burkholderiales</taxon>
        <taxon>Sphaerotilaceae</taxon>
        <taxon>Azohydromonas</taxon>
    </lineage>
</organism>
<dbReference type="EC" id="1.4.3.5" evidence="2"/>
<dbReference type="InterPro" id="IPR012349">
    <property type="entry name" value="Split_barrel_FMN-bd"/>
</dbReference>
<feature type="domain" description="Pyridoxamine 5'-phosphate oxidase N-terminal" evidence="1">
    <location>
        <begin position="41"/>
        <end position="136"/>
    </location>
</feature>
<dbReference type="Proteomes" id="UP001293718">
    <property type="component" value="Unassembled WGS sequence"/>
</dbReference>
<dbReference type="GO" id="GO:0004733">
    <property type="term" value="F:pyridoxamine phosphate oxidase activity"/>
    <property type="evidence" value="ECO:0007669"/>
    <property type="project" value="UniProtKB-EC"/>
</dbReference>
<dbReference type="EC" id="1.-.-.-" evidence="2"/>
<evidence type="ECO:0000313" key="3">
    <source>
        <dbReference type="Proteomes" id="UP001293718"/>
    </source>
</evidence>
<keyword evidence="3" id="KW-1185">Reference proteome</keyword>
<gene>
    <name evidence="2" type="ORF">SM757_11680</name>
</gene>
<evidence type="ECO:0000259" key="1">
    <source>
        <dbReference type="Pfam" id="PF01243"/>
    </source>
</evidence>
<dbReference type="PANTHER" id="PTHR42815:SF2">
    <property type="entry name" value="FAD-BINDING, PUTATIVE (AFU_ORTHOLOGUE AFUA_6G07600)-RELATED"/>
    <property type="match status" value="1"/>
</dbReference>
<evidence type="ECO:0000313" key="2">
    <source>
        <dbReference type="EMBL" id="MDZ5457230.1"/>
    </source>
</evidence>
<dbReference type="RefSeq" id="WP_322465592.1">
    <property type="nucleotide sequence ID" value="NZ_JAXOJX010000015.1"/>
</dbReference>
<name>A0ABU5IEZ7_9BURK</name>
<dbReference type="Gene3D" id="2.30.110.10">
    <property type="entry name" value="Electron Transport, Fmn-binding Protein, Chain A"/>
    <property type="match status" value="1"/>
</dbReference>